<name>A0A0U5BIW8_9BACL</name>
<dbReference type="KEGG" id="asoc:CB4_02300"/>
<accession>A0A0U5BIW8</accession>
<sequence length="417" mass="47729">MADVVEIAKQIRTVLKKEFPATKFSVRSERYSLGASIRVSWDGLPSTATVSTITDSFAKVRYCDATGEILSGGNMFITAQASETDEVRAAIMERMDQELIEQYEQDHSYFRRYREEYNRIADELYAERLAKWQAKKAERKQSQTSAETTMITEEVAQISEPSESVTITLNEEKNGIEVSFGSKPAPEVLAQLKAHGFRWFQPKKAWIAKQTPERLGFAQSLSGESSTGDPSTDSQPAEPQLTDAQQVALDARLSKPNVKPLRLFQDKDGHIILECVNTSLETPYPFCFMWDIAGNQKRSGAAEKFELEKYTLIREYQNHVEHTVFSHPELTSEQNKYISTRLAHWQKTGIGVPVRLYKSDQYDWVLLECIHRDGKTMYMRIFEGWADFIYNFTFINRDSFVPIHDFTTEQGMIPCTV</sequence>
<dbReference type="AlphaFoldDB" id="A0A0U5BIW8"/>
<dbReference type="Pfam" id="PF18847">
    <property type="entry name" value="LPD29"/>
    <property type="match status" value="1"/>
</dbReference>
<protein>
    <recommendedName>
        <fullName evidence="1">Large polyvalent protein associated domain-containing protein</fullName>
    </recommendedName>
</protein>
<dbReference type="EMBL" id="AP017312">
    <property type="protein sequence ID" value="BAU28126.1"/>
    <property type="molecule type" value="Genomic_DNA"/>
</dbReference>
<reference evidence="2 3" key="1">
    <citation type="submission" date="2015-12" db="EMBL/GenBank/DDBJ databases">
        <title>Genome sequence of Aneurinibacillus soli.</title>
        <authorList>
            <person name="Lee J.S."/>
            <person name="Lee K.C."/>
            <person name="Kim K.K."/>
            <person name="Lee B.W."/>
        </authorList>
    </citation>
    <scope>NUCLEOTIDE SEQUENCE [LARGE SCALE GENOMIC DNA]</scope>
    <source>
        <strain evidence="2 3">CB4</strain>
    </source>
</reference>
<dbReference type="RefSeq" id="WP_096465907.1">
    <property type="nucleotide sequence ID" value="NZ_AP017312.1"/>
</dbReference>
<dbReference type="InterPro" id="IPR041311">
    <property type="entry name" value="LPD29"/>
</dbReference>
<proteinExistence type="predicted"/>
<organism evidence="2 3">
    <name type="scientific">Aneurinibacillus soli</name>
    <dbReference type="NCBI Taxonomy" id="1500254"/>
    <lineage>
        <taxon>Bacteria</taxon>
        <taxon>Bacillati</taxon>
        <taxon>Bacillota</taxon>
        <taxon>Bacilli</taxon>
        <taxon>Bacillales</taxon>
        <taxon>Paenibacillaceae</taxon>
        <taxon>Aneurinibacillus group</taxon>
        <taxon>Aneurinibacillus</taxon>
    </lineage>
</organism>
<evidence type="ECO:0000313" key="2">
    <source>
        <dbReference type="EMBL" id="BAU28126.1"/>
    </source>
</evidence>
<dbReference type="OrthoDB" id="1956935at2"/>
<evidence type="ECO:0000313" key="3">
    <source>
        <dbReference type="Proteomes" id="UP000217696"/>
    </source>
</evidence>
<dbReference type="Proteomes" id="UP000217696">
    <property type="component" value="Chromosome"/>
</dbReference>
<evidence type="ECO:0000259" key="1">
    <source>
        <dbReference type="Pfam" id="PF18847"/>
    </source>
</evidence>
<keyword evidence="3" id="KW-1185">Reference proteome</keyword>
<feature type="domain" description="Large polyvalent protein associated" evidence="1">
    <location>
        <begin position="6"/>
        <end position="68"/>
    </location>
</feature>
<gene>
    <name evidence="2" type="ORF">CB4_02300</name>
</gene>